<feature type="region of interest" description="Disordered" evidence="1">
    <location>
        <begin position="78"/>
        <end position="123"/>
    </location>
</feature>
<evidence type="ECO:0000313" key="3">
    <source>
        <dbReference type="Proteomes" id="UP001620645"/>
    </source>
</evidence>
<gene>
    <name evidence="2" type="ORF">niasHS_006565</name>
</gene>
<evidence type="ECO:0000256" key="1">
    <source>
        <dbReference type="SAM" id="MobiDB-lite"/>
    </source>
</evidence>
<dbReference type="EMBL" id="JBICCN010000143">
    <property type="protein sequence ID" value="KAL3090113.1"/>
    <property type="molecule type" value="Genomic_DNA"/>
</dbReference>
<comment type="caution">
    <text evidence="2">The sequence shown here is derived from an EMBL/GenBank/DDBJ whole genome shotgun (WGS) entry which is preliminary data.</text>
</comment>
<accession>A0ABD2JI19</accession>
<reference evidence="2 3" key="1">
    <citation type="submission" date="2024-10" db="EMBL/GenBank/DDBJ databases">
        <authorList>
            <person name="Kim D."/>
        </authorList>
    </citation>
    <scope>NUCLEOTIDE SEQUENCE [LARGE SCALE GENOMIC DNA]</scope>
    <source>
        <strain evidence="2">Taebaek</strain>
    </source>
</reference>
<name>A0ABD2JI19_HETSC</name>
<protein>
    <submittedName>
        <fullName evidence="2">Uncharacterized protein</fullName>
    </submittedName>
</protein>
<dbReference type="Proteomes" id="UP001620645">
    <property type="component" value="Unassembled WGS sequence"/>
</dbReference>
<proteinExistence type="predicted"/>
<organism evidence="2 3">
    <name type="scientific">Heterodera schachtii</name>
    <name type="common">Sugarbeet cyst nematode worm</name>
    <name type="synonym">Tylenchus schachtii</name>
    <dbReference type="NCBI Taxonomy" id="97005"/>
    <lineage>
        <taxon>Eukaryota</taxon>
        <taxon>Metazoa</taxon>
        <taxon>Ecdysozoa</taxon>
        <taxon>Nematoda</taxon>
        <taxon>Chromadorea</taxon>
        <taxon>Rhabditida</taxon>
        <taxon>Tylenchina</taxon>
        <taxon>Tylenchomorpha</taxon>
        <taxon>Tylenchoidea</taxon>
        <taxon>Heteroderidae</taxon>
        <taxon>Heteroderinae</taxon>
        <taxon>Heterodera</taxon>
    </lineage>
</organism>
<keyword evidence="3" id="KW-1185">Reference proteome</keyword>
<evidence type="ECO:0000313" key="2">
    <source>
        <dbReference type="EMBL" id="KAL3090113.1"/>
    </source>
</evidence>
<dbReference type="AlphaFoldDB" id="A0ABD2JI19"/>
<sequence>MEYFVTGRSAPGDVLCVCCVVGLSSPLMPHSAAAEGKREGRGEQQQKKVMLLLHTCVCVCVWLGDAKNEVVVRRGKAAAATARGAMRRPARTGTDPSGDGRGRMERYGWAMASSKQRENSSSK</sequence>